<evidence type="ECO:0000259" key="4">
    <source>
        <dbReference type="Pfam" id="PF07859"/>
    </source>
</evidence>
<dbReference type="InterPro" id="IPR029058">
    <property type="entry name" value="AB_hydrolase_fold"/>
</dbReference>
<keyword evidence="2 5" id="KW-0378">Hydrolase</keyword>
<dbReference type="Pfam" id="PF07859">
    <property type="entry name" value="Abhydrolase_3"/>
    <property type="match status" value="1"/>
</dbReference>
<evidence type="ECO:0000313" key="5">
    <source>
        <dbReference type="EMBL" id="TGX54362.1"/>
    </source>
</evidence>
<dbReference type="InterPro" id="IPR050300">
    <property type="entry name" value="GDXG_lipolytic_enzyme"/>
</dbReference>
<evidence type="ECO:0000256" key="1">
    <source>
        <dbReference type="ARBA" id="ARBA00010515"/>
    </source>
</evidence>
<dbReference type="GO" id="GO:0016787">
    <property type="term" value="F:hydrolase activity"/>
    <property type="evidence" value="ECO:0007669"/>
    <property type="project" value="UniProtKB-KW"/>
</dbReference>
<accession>A0A4V3QZI8</accession>
<comment type="caution">
    <text evidence="5">The sequence shown here is derived from an EMBL/GenBank/DDBJ whole genome shotgun (WGS) entry which is preliminary data.</text>
</comment>
<dbReference type="Proteomes" id="UP000306147">
    <property type="component" value="Unassembled WGS sequence"/>
</dbReference>
<dbReference type="OrthoDB" id="9806180at2"/>
<dbReference type="InterPro" id="IPR013094">
    <property type="entry name" value="AB_hydrolase_3"/>
</dbReference>
<evidence type="ECO:0000256" key="3">
    <source>
        <dbReference type="PROSITE-ProRule" id="PRU10038"/>
    </source>
</evidence>
<dbReference type="SUPFAM" id="SSF53474">
    <property type="entry name" value="alpha/beta-Hydrolases"/>
    <property type="match status" value="1"/>
</dbReference>
<proteinExistence type="inferred from homology"/>
<dbReference type="Gene3D" id="3.40.50.1820">
    <property type="entry name" value="alpha/beta hydrolase"/>
    <property type="match status" value="1"/>
</dbReference>
<dbReference type="PANTHER" id="PTHR48081:SF8">
    <property type="entry name" value="ALPHA_BETA HYDROLASE FOLD-3 DOMAIN-CONTAINING PROTEIN-RELATED"/>
    <property type="match status" value="1"/>
</dbReference>
<organism evidence="5 6">
    <name type="scientific">Sphingomonas gei</name>
    <dbReference type="NCBI Taxonomy" id="1395960"/>
    <lineage>
        <taxon>Bacteria</taxon>
        <taxon>Pseudomonadati</taxon>
        <taxon>Pseudomonadota</taxon>
        <taxon>Alphaproteobacteria</taxon>
        <taxon>Sphingomonadales</taxon>
        <taxon>Sphingomonadaceae</taxon>
        <taxon>Sphingomonas</taxon>
    </lineage>
</organism>
<keyword evidence="6" id="KW-1185">Reference proteome</keyword>
<evidence type="ECO:0000313" key="6">
    <source>
        <dbReference type="Proteomes" id="UP000306147"/>
    </source>
</evidence>
<reference evidence="5 6" key="1">
    <citation type="submission" date="2019-04" db="EMBL/GenBank/DDBJ databases">
        <title>Sphingomonas psychrotolerans sp. nov., isolated from soil in the Tianshan Mountains, Xinjiang, China.</title>
        <authorList>
            <person name="Luo Y."/>
            <person name="Sheng H."/>
        </authorList>
    </citation>
    <scope>NUCLEOTIDE SEQUENCE [LARGE SCALE GENOMIC DNA]</scope>
    <source>
        <strain evidence="5 6">ZFGT-11</strain>
    </source>
</reference>
<dbReference type="EMBL" id="SRXT01000003">
    <property type="protein sequence ID" value="TGX54362.1"/>
    <property type="molecule type" value="Genomic_DNA"/>
</dbReference>
<sequence>MSSPAPIAASRRAGTWRGSIPKCSGRSSVRWSKAPLWRRRNCGTEMTANPKLAEGLAEYLSAVRGVPGTPLEAARLLADRNAHRIACPLPAGMSVVNSFVVRAGDEVPVRIYRPAAAGPLPAIVYYHGGGFTTGSIETYDPFAMALAEASGAVVVSVHYSRLPEATPRAMIAQCHDALRWIARMAGALDIDTDRIAVAGDSAGAFIAVQVALLARDGGGPALACQLLCYGVFDLDEARASYASARDPVLTLPLIKAVIAAYRAADARDPAPFDVPLRSDLSGLPPAILLEAEHDAVVEEGREYAERLQAAGVATCLRIAPDMCHGFLRAVRFSAPARAEMRWLGDQFRTLVQSRK</sequence>
<name>A0A4V3QZI8_9SPHN</name>
<feature type="domain" description="Alpha/beta hydrolase fold-3" evidence="4">
    <location>
        <begin position="123"/>
        <end position="327"/>
    </location>
</feature>
<dbReference type="PROSITE" id="PS01174">
    <property type="entry name" value="LIPASE_GDXG_SER"/>
    <property type="match status" value="1"/>
</dbReference>
<gene>
    <name evidence="5" type="ORF">E5A73_09685</name>
</gene>
<evidence type="ECO:0000256" key="2">
    <source>
        <dbReference type="ARBA" id="ARBA00022801"/>
    </source>
</evidence>
<dbReference type="AlphaFoldDB" id="A0A4V3QZI8"/>
<dbReference type="InterPro" id="IPR033140">
    <property type="entry name" value="Lipase_GDXG_put_SER_AS"/>
</dbReference>
<dbReference type="PANTHER" id="PTHR48081">
    <property type="entry name" value="AB HYDROLASE SUPERFAMILY PROTEIN C4A8.06C"/>
    <property type="match status" value="1"/>
</dbReference>
<protein>
    <submittedName>
        <fullName evidence="5">Alpha/beta hydrolase</fullName>
    </submittedName>
</protein>
<comment type="similarity">
    <text evidence="1">Belongs to the 'GDXG' lipolytic enzyme family.</text>
</comment>
<feature type="active site" evidence="3">
    <location>
        <position position="201"/>
    </location>
</feature>